<dbReference type="SUPFAM" id="SSF51621">
    <property type="entry name" value="Phosphoenolpyruvate/pyruvate domain"/>
    <property type="match status" value="1"/>
</dbReference>
<dbReference type="OrthoDB" id="9802624at2"/>
<comment type="caution">
    <text evidence="5">The sequence shown here is derived from an EMBL/GenBank/DDBJ whole genome shotgun (WGS) entry which is preliminary data.</text>
</comment>
<dbReference type="PANTHER" id="PTHR30502:SF0">
    <property type="entry name" value="PHOSPHOENOLPYRUVATE CARBOXYLASE FAMILY PROTEIN"/>
    <property type="match status" value="1"/>
</dbReference>
<evidence type="ECO:0000256" key="3">
    <source>
        <dbReference type="ARBA" id="ARBA00023239"/>
    </source>
</evidence>
<proteinExistence type="inferred from homology"/>
<dbReference type="GO" id="GO:0005737">
    <property type="term" value="C:cytoplasm"/>
    <property type="evidence" value="ECO:0007669"/>
    <property type="project" value="TreeGrafter"/>
</dbReference>
<dbReference type="AlphaFoldDB" id="A0A418SN99"/>
<accession>A0A418SN99</accession>
<dbReference type="PANTHER" id="PTHR30502">
    <property type="entry name" value="2-KETO-3-DEOXY-L-RHAMNONATE ALDOLASE"/>
    <property type="match status" value="1"/>
</dbReference>
<dbReference type="Gene3D" id="3.20.20.60">
    <property type="entry name" value="Phosphoenolpyruvate-binding domains"/>
    <property type="match status" value="1"/>
</dbReference>
<evidence type="ECO:0000313" key="5">
    <source>
        <dbReference type="EMBL" id="RJE82367.1"/>
    </source>
</evidence>
<keyword evidence="2" id="KW-0479">Metal-binding</keyword>
<evidence type="ECO:0000259" key="4">
    <source>
        <dbReference type="Pfam" id="PF03328"/>
    </source>
</evidence>
<dbReference type="Pfam" id="PF03328">
    <property type="entry name" value="HpcH_HpaI"/>
    <property type="match status" value="1"/>
</dbReference>
<dbReference type="GO" id="GO:0016832">
    <property type="term" value="F:aldehyde-lyase activity"/>
    <property type="evidence" value="ECO:0007669"/>
    <property type="project" value="TreeGrafter"/>
</dbReference>
<feature type="domain" description="HpcH/HpaI aldolase/citrate lyase" evidence="4">
    <location>
        <begin position="21"/>
        <end position="238"/>
    </location>
</feature>
<evidence type="ECO:0000256" key="1">
    <source>
        <dbReference type="ARBA" id="ARBA00005568"/>
    </source>
</evidence>
<dbReference type="InterPro" id="IPR050251">
    <property type="entry name" value="HpcH-HpaI_aldolase"/>
</dbReference>
<dbReference type="EMBL" id="QZCG01000016">
    <property type="protein sequence ID" value="RJE82367.1"/>
    <property type="molecule type" value="Genomic_DNA"/>
</dbReference>
<gene>
    <name evidence="5" type="ORF">D3P04_19715</name>
</gene>
<dbReference type="InterPro" id="IPR015813">
    <property type="entry name" value="Pyrv/PenolPyrv_kinase-like_dom"/>
</dbReference>
<comment type="similarity">
    <text evidence="1">Belongs to the HpcH/HpaI aldolase family.</text>
</comment>
<reference evidence="6" key="1">
    <citation type="submission" date="2018-09" db="EMBL/GenBank/DDBJ databases">
        <title>Acidovorax cavernicola nov. sp. isolated from Gruta de las Maravillas (Aracena, Spain).</title>
        <authorList>
            <person name="Jurado V."/>
            <person name="Gutierrez-Patricio S."/>
            <person name="Gonzalez-Pimentel J.L."/>
            <person name="Miller A.Z."/>
            <person name="Laiz L."/>
            <person name="Saiz-Jimenez C."/>
        </authorList>
    </citation>
    <scope>NUCLEOTIDE SEQUENCE [LARGE SCALE GENOMIC DNA]</scope>
    <source>
        <strain evidence="6">1011MAR3C25</strain>
    </source>
</reference>
<name>A0A418SN99_9RHOB</name>
<dbReference type="RefSeq" id="WP_119751596.1">
    <property type="nucleotide sequence ID" value="NZ_QZCG01000016.1"/>
</dbReference>
<sequence length="251" mass="26711">MRQNMTRAAALSGTPAFGTMSNLASPLAIETLGHSGYDFLVIDLQHGETGLQSLQTQMQVLSTTPTTPLVRTTANNPSEIQRALDLGAYGLIIPFVNSADEAEAIVTNALYPPFGQRSFGPTRAVMYAGSDYFYKAADELLILPMIETVEGVRNAREILSVPGVSGCFVGPADLNIALGHGPGTPTTETEKSIAEVVAVTKELGKVLAIHTTSVADAKARIDQGFNLMTVAADTRLVRAMSEQNLKELRSC</sequence>
<dbReference type="InterPro" id="IPR040442">
    <property type="entry name" value="Pyrv_kinase-like_dom_sf"/>
</dbReference>
<protein>
    <submittedName>
        <fullName evidence="5">2,4-dihydroxyhept-2-ene-1,7-dioic acid aldolase</fullName>
    </submittedName>
</protein>
<organism evidence="5 6">
    <name type="scientific">Paracoccus onubensis</name>
    <dbReference type="NCBI Taxonomy" id="1675788"/>
    <lineage>
        <taxon>Bacteria</taxon>
        <taxon>Pseudomonadati</taxon>
        <taxon>Pseudomonadota</taxon>
        <taxon>Alphaproteobacteria</taxon>
        <taxon>Rhodobacterales</taxon>
        <taxon>Paracoccaceae</taxon>
        <taxon>Paracoccus</taxon>
    </lineage>
</organism>
<dbReference type="GO" id="GO:0046872">
    <property type="term" value="F:metal ion binding"/>
    <property type="evidence" value="ECO:0007669"/>
    <property type="project" value="UniProtKB-KW"/>
</dbReference>
<keyword evidence="3" id="KW-0456">Lyase</keyword>
<evidence type="ECO:0000256" key="2">
    <source>
        <dbReference type="ARBA" id="ARBA00022723"/>
    </source>
</evidence>
<dbReference type="InterPro" id="IPR005000">
    <property type="entry name" value="Aldolase/citrate-lyase_domain"/>
</dbReference>
<dbReference type="Proteomes" id="UP000284202">
    <property type="component" value="Unassembled WGS sequence"/>
</dbReference>
<keyword evidence="6" id="KW-1185">Reference proteome</keyword>
<evidence type="ECO:0000313" key="6">
    <source>
        <dbReference type="Proteomes" id="UP000284202"/>
    </source>
</evidence>